<dbReference type="GO" id="GO:0003887">
    <property type="term" value="F:DNA-directed DNA polymerase activity"/>
    <property type="evidence" value="ECO:0007669"/>
    <property type="project" value="UniProtKB-KW"/>
</dbReference>
<dbReference type="NCBIfam" id="TIGR00678">
    <property type="entry name" value="holB"/>
    <property type="match status" value="1"/>
</dbReference>
<dbReference type="PATRIC" id="fig|693216.3.peg.1601"/>
<dbReference type="SUPFAM" id="SSF52540">
    <property type="entry name" value="P-loop containing nucleoside triphosphate hydrolases"/>
    <property type="match status" value="1"/>
</dbReference>
<evidence type="ECO:0000256" key="4">
    <source>
        <dbReference type="ARBA" id="ARBA00022695"/>
    </source>
</evidence>
<evidence type="ECO:0000256" key="6">
    <source>
        <dbReference type="ARBA" id="ARBA00022932"/>
    </source>
</evidence>
<dbReference type="EC" id="2.7.7.7" evidence="1"/>
<keyword evidence="5" id="KW-0235">DNA replication</keyword>
<dbReference type="InterPro" id="IPR008921">
    <property type="entry name" value="DNA_pol3_clamp-load_cplx_C"/>
</dbReference>
<keyword evidence="6" id="KW-0239">DNA-directed DNA polymerase</keyword>
<dbReference type="AlphaFoldDB" id="C9Y1I8"/>
<dbReference type="GO" id="GO:0008408">
    <property type="term" value="F:3'-5' exonuclease activity"/>
    <property type="evidence" value="ECO:0007669"/>
    <property type="project" value="InterPro"/>
</dbReference>
<dbReference type="Pfam" id="PF09115">
    <property type="entry name" value="DNApol3-delta_C"/>
    <property type="match status" value="1"/>
</dbReference>
<evidence type="ECO:0000256" key="3">
    <source>
        <dbReference type="ARBA" id="ARBA00022679"/>
    </source>
</evidence>
<reference evidence="11" key="2">
    <citation type="journal article" date="2011" name="J. Bacteriol.">
        <title>Complete genome sequence of Cronobacter turicensis LMG 23827, a food-borne pathogen causing deaths in neonates.</title>
        <authorList>
            <person name="Stephan R."/>
            <person name="Lehner A."/>
            <person name="Tischler P."/>
            <person name="Rattei T."/>
        </authorList>
    </citation>
    <scope>NUCLEOTIDE SEQUENCE [LARGE SCALE GENOMIC DNA]</scope>
    <source>
        <strain evidence="11">DSM 18703 / CCUG 55852 / LMG 23827 / z3032</strain>
    </source>
</reference>
<evidence type="ECO:0000256" key="7">
    <source>
        <dbReference type="ARBA" id="ARBA00049244"/>
    </source>
</evidence>
<dbReference type="KEGG" id="ctu:CTU_16780"/>
<keyword evidence="11" id="KW-1185">Reference proteome</keyword>
<dbReference type="HOGENOM" id="CLU_006229_4_3_6"/>
<name>C9Y1I8_CROTZ</name>
<keyword evidence="4 10" id="KW-0548">Nucleotidyltransferase</keyword>
<evidence type="ECO:0000313" key="11">
    <source>
        <dbReference type="Proteomes" id="UP000002069"/>
    </source>
</evidence>
<dbReference type="InterPro" id="IPR048731">
    <property type="entry name" value="HolB_lid-gammaproteobact"/>
</dbReference>
<evidence type="ECO:0000313" key="10">
    <source>
        <dbReference type="EMBL" id="CBA29966.1"/>
    </source>
</evidence>
<dbReference type="Gene3D" id="3.40.50.300">
    <property type="entry name" value="P-loop containing nucleotide triphosphate hydrolases"/>
    <property type="match status" value="1"/>
</dbReference>
<evidence type="ECO:0000256" key="5">
    <source>
        <dbReference type="ARBA" id="ARBA00022705"/>
    </source>
</evidence>
<dbReference type="NCBIfam" id="NF005941">
    <property type="entry name" value="PRK07993.1"/>
    <property type="match status" value="1"/>
</dbReference>
<dbReference type="SUPFAM" id="SSF48019">
    <property type="entry name" value="post-AAA+ oligomerization domain-like"/>
    <property type="match status" value="1"/>
</dbReference>
<dbReference type="GO" id="GO:0003677">
    <property type="term" value="F:DNA binding"/>
    <property type="evidence" value="ECO:0007669"/>
    <property type="project" value="InterPro"/>
</dbReference>
<dbReference type="Gene3D" id="1.20.272.10">
    <property type="match status" value="1"/>
</dbReference>
<dbReference type="InterPro" id="IPR027417">
    <property type="entry name" value="P-loop_NTPase"/>
</dbReference>
<feature type="domain" description="DNA polymerase III subunit delta' AAA+ ATPase lid" evidence="9">
    <location>
        <begin position="174"/>
        <end position="213"/>
    </location>
</feature>
<comment type="catalytic activity">
    <reaction evidence="7">
        <text>DNA(n) + a 2'-deoxyribonucleoside 5'-triphosphate = DNA(n+1) + diphosphate</text>
        <dbReference type="Rhea" id="RHEA:22508"/>
        <dbReference type="Rhea" id="RHEA-COMP:17339"/>
        <dbReference type="Rhea" id="RHEA-COMP:17340"/>
        <dbReference type="ChEBI" id="CHEBI:33019"/>
        <dbReference type="ChEBI" id="CHEBI:61560"/>
        <dbReference type="ChEBI" id="CHEBI:173112"/>
        <dbReference type="EC" id="2.7.7.7"/>
    </reaction>
</comment>
<dbReference type="EMBL" id="FN543093">
    <property type="protein sequence ID" value="CBA29966.1"/>
    <property type="molecule type" value="Genomic_DNA"/>
</dbReference>
<dbReference type="GO" id="GO:0009360">
    <property type="term" value="C:DNA polymerase III complex"/>
    <property type="evidence" value="ECO:0007669"/>
    <property type="project" value="InterPro"/>
</dbReference>
<sequence>MGAGAEIMKWYPWLRPSFEHLVGNWQAGRGHHAVLIHALPGMGDDALIYALSRWRMCQQPQGQKSCGECRACQLMQAGTHPDYYQAEPEKGKSTLGIDAIRDISEKLYDRARLGGAKVVWIKEAAQLTEAAANALLKTLEEPPENTWFLLGCREPEQLPATLRSRCFSWHLAPPETRYAEAWLAREIQAEPSRINAALRLTGGAPAAALELLQPEQWQQRVALGEKITAALTSGDWLSLLPALNHEQAPFRLHWLAAFLMDALKWRHGAQAALVNTDYPVLVAQLAQRFSPAVTQAMLDSLFRCRDRLLNVAAVNRELLLTELLLTWERYMRPDAVLPSYHL</sequence>
<feature type="domain" description="DNA polymerase III delta subunit C-terminal" evidence="8">
    <location>
        <begin position="215"/>
        <end position="328"/>
    </location>
</feature>
<dbReference type="Pfam" id="PF13177">
    <property type="entry name" value="DNA_pol3_delta2"/>
    <property type="match status" value="1"/>
</dbReference>
<protein>
    <recommendedName>
        <fullName evidence="2">DNA polymerase III subunit delta'</fullName>
        <ecNumber evidence="1">2.7.7.7</ecNumber>
    </recommendedName>
</protein>
<organism evidence="10 11">
    <name type="scientific">Cronobacter turicensis (strain DSM 18703 / CCUG 55852 / LMG 23827 / z3032)</name>
    <dbReference type="NCBI Taxonomy" id="693216"/>
    <lineage>
        <taxon>Bacteria</taxon>
        <taxon>Pseudomonadati</taxon>
        <taxon>Pseudomonadota</taxon>
        <taxon>Gammaproteobacteria</taxon>
        <taxon>Enterobacterales</taxon>
        <taxon>Enterobacteriaceae</taxon>
        <taxon>Cronobacter</taxon>
    </lineage>
</organism>
<dbReference type="PANTHER" id="PTHR11669:SF8">
    <property type="entry name" value="DNA POLYMERASE III SUBUNIT DELTA"/>
    <property type="match status" value="1"/>
</dbReference>
<accession>C9Y1I8</accession>
<dbReference type="InterPro" id="IPR050238">
    <property type="entry name" value="DNA_Rep/Repair_Clamp_Loader"/>
</dbReference>
<reference evidence="10 11" key="1">
    <citation type="journal article" date="2010" name="J. Bacteriol.">
        <title>Complete Genome Sequence of Cronobacter turicensis LMG 23827, a foodborne pathogen causing deaths in neonates.</title>
        <authorList>
            <person name="Stephan R."/>
            <person name="Lehner A."/>
            <person name="Tischler P."/>
            <person name="Rattei T."/>
        </authorList>
    </citation>
    <scope>NUCLEOTIDE SEQUENCE [LARGE SCALE GENOMIC DNA]</scope>
    <source>
        <strain evidence="11">DSM 18703 / CCUG 55852 / LMG 23827 / z3032</strain>
    </source>
</reference>
<evidence type="ECO:0000256" key="1">
    <source>
        <dbReference type="ARBA" id="ARBA00012417"/>
    </source>
</evidence>
<dbReference type="Pfam" id="PF21500">
    <property type="entry name" value="HolB_lid"/>
    <property type="match status" value="1"/>
</dbReference>
<dbReference type="InterPro" id="IPR015199">
    <property type="entry name" value="DNA_pol_III_delta_C"/>
</dbReference>
<dbReference type="Proteomes" id="UP000002069">
    <property type="component" value="Chromosome"/>
</dbReference>
<evidence type="ECO:0000259" key="9">
    <source>
        <dbReference type="Pfam" id="PF21500"/>
    </source>
</evidence>
<keyword evidence="3 10" id="KW-0808">Transferase</keyword>
<evidence type="ECO:0000259" key="8">
    <source>
        <dbReference type="Pfam" id="PF09115"/>
    </source>
</evidence>
<dbReference type="PANTHER" id="PTHR11669">
    <property type="entry name" value="REPLICATION FACTOR C / DNA POLYMERASE III GAMMA-TAU SUBUNIT"/>
    <property type="match status" value="1"/>
</dbReference>
<dbReference type="Gene3D" id="1.10.8.10">
    <property type="entry name" value="DNA helicase RuvA subunit, C-terminal domain"/>
    <property type="match status" value="1"/>
</dbReference>
<dbReference type="InterPro" id="IPR004622">
    <property type="entry name" value="DNA_pol_HolB"/>
</dbReference>
<dbReference type="FunFam" id="3.40.50.300:FF:000890">
    <property type="entry name" value="DNA polymerase III subunit delta"/>
    <property type="match status" value="1"/>
</dbReference>
<dbReference type="GO" id="GO:0006261">
    <property type="term" value="P:DNA-templated DNA replication"/>
    <property type="evidence" value="ECO:0007669"/>
    <property type="project" value="TreeGrafter"/>
</dbReference>
<evidence type="ECO:0000256" key="2">
    <source>
        <dbReference type="ARBA" id="ARBA00014363"/>
    </source>
</evidence>
<gene>
    <name evidence="10" type="primary">holB</name>
    <name evidence="10" type="ordered locus">Ctu_16780</name>
</gene>
<proteinExistence type="predicted"/>